<reference evidence="2" key="1">
    <citation type="journal article" date="2012" name="PLoS Negl. Trop. Dis.">
        <title>A systematically improved high quality genome and transcriptome of the human blood fluke Schistosoma mansoni.</title>
        <authorList>
            <person name="Protasio A.V."/>
            <person name="Tsai I.J."/>
            <person name="Babbage A."/>
            <person name="Nichol S."/>
            <person name="Hunt M."/>
            <person name="Aslett M.A."/>
            <person name="De Silva N."/>
            <person name="Velarde G.S."/>
            <person name="Anderson T.J."/>
            <person name="Clark R.C."/>
            <person name="Davidson C."/>
            <person name="Dillon G.P."/>
            <person name="Holroyd N.E."/>
            <person name="LoVerde P.T."/>
            <person name="Lloyd C."/>
            <person name="McQuillan J."/>
            <person name="Oliveira G."/>
            <person name="Otto T.D."/>
            <person name="Parker-Manuel S.J."/>
            <person name="Quail M.A."/>
            <person name="Wilson R.A."/>
            <person name="Zerlotini A."/>
            <person name="Dunne D.W."/>
            <person name="Berriman M."/>
        </authorList>
    </citation>
    <scope>NUCLEOTIDE SEQUENCE [LARGE SCALE GENOMIC DNA]</scope>
    <source>
        <strain evidence="2">Puerto Rican</strain>
    </source>
</reference>
<feature type="transmembrane region" description="Helical" evidence="1">
    <location>
        <begin position="607"/>
        <end position="629"/>
    </location>
</feature>
<sequence>MRINSLFNNLLNITMVIIIIIIHHMKLFNTESWQTTLRLAKRHTQHYDIDILKTALDNYVYKMNNEKYHQRTIHLNNITNGYQNNLTSFHNELDDNNELILTNYSSDTNAITDDNQETNYKNYFLDQTIQNSKSTNLKSSSFKRVHTSSNSSFIWNILQFSFGLLCFIVHVTWFIWLICHTVLFKICQQTSSSQFLTVSHSRIRQMNESDLFVKHYQLTIHSELHLGFVGTIYGFIISMKQLSSPLIDPKSTTTLDQTNLIHRNYLLCYFTRHILLGLLTVYWITIFIIILINTHYIKSISLMNTSTIPFIHNVFVILYIGFIISWIFSIVLRISNLLINYNLQKFTMKHLTHSNLTPIKQILNFECILTKNFEYQKLYFYTICNQTTIEQWIEIVTNILSDILPNFLVFSISIFNCFLSFKLRNHSMKQIIKSLTCNNNTTHNSNNNSSNDTNNHNGNLMKLDNLSKELRCSPQIDKDSTIITELCNNTSTTTTTTSSSYLTYQCDLSVQHPRRQYQSEDHVHDKQTLQLNKIKKIYQIFYFSISLIILSLCLLINHFIRLIIYGNLMRSQMNYCDSWNFNQGLHESDNMELFQLVHEHLHIPHQYLQGCILMEIFITTFVPIICFTLRRCHNLFYLSCCRIHEPSDLKQILNKDICSGNYEISYDKSIKMDYINLSKLAVPIGSHISSTTIDDLGNQSTITASLSSTTQCCQSSTDTIIPPCELLKLQTFTRAQFKQKPQMLIDKESYLRPIYTNLPTCSNEMLEQNTTTTFVPVSIKLVNLQPLCCQPCDIFTGSTKILSKPDDTVIECEYLNNNCIYPIETTGSVVKLHVVSDSSGYGE</sequence>
<keyword evidence="1" id="KW-0812">Transmembrane</keyword>
<proteinExistence type="predicted"/>
<feature type="transmembrane region" description="Helical" evidence="1">
    <location>
        <begin position="153"/>
        <end position="176"/>
    </location>
</feature>
<protein>
    <submittedName>
        <fullName evidence="3">RING-type domain-containing protein</fullName>
    </submittedName>
</protein>
<reference evidence="3" key="2">
    <citation type="submission" date="2018-12" db="UniProtKB">
        <authorList>
            <consortium name="WormBaseParasite"/>
        </authorList>
    </citation>
    <scope>IDENTIFICATION</scope>
    <source>
        <strain evidence="3">Puerto Rican</strain>
    </source>
</reference>
<dbReference type="Proteomes" id="UP000008854">
    <property type="component" value="Unassembled WGS sequence"/>
</dbReference>
<feature type="transmembrane region" description="Helical" evidence="1">
    <location>
        <begin position="314"/>
        <end position="339"/>
    </location>
</feature>
<dbReference type="InParanoid" id="A0A3Q0KU30"/>
<keyword evidence="2" id="KW-1185">Reference proteome</keyword>
<feature type="transmembrane region" description="Helical" evidence="1">
    <location>
        <begin position="6"/>
        <end position="25"/>
    </location>
</feature>
<keyword evidence="1" id="KW-1133">Transmembrane helix</keyword>
<accession>A0A3Q0KU30</accession>
<name>A0A3Q0KU30_SCHMA</name>
<feature type="transmembrane region" description="Helical" evidence="1">
    <location>
        <begin position="274"/>
        <end position="293"/>
    </location>
</feature>
<dbReference type="AlphaFoldDB" id="A0A3Q0KU30"/>
<organism evidence="2 3">
    <name type="scientific">Schistosoma mansoni</name>
    <name type="common">Blood fluke</name>
    <dbReference type="NCBI Taxonomy" id="6183"/>
    <lineage>
        <taxon>Eukaryota</taxon>
        <taxon>Metazoa</taxon>
        <taxon>Spiralia</taxon>
        <taxon>Lophotrochozoa</taxon>
        <taxon>Platyhelminthes</taxon>
        <taxon>Trematoda</taxon>
        <taxon>Digenea</taxon>
        <taxon>Strigeidida</taxon>
        <taxon>Schistosomatoidea</taxon>
        <taxon>Schistosomatidae</taxon>
        <taxon>Schistosoma</taxon>
    </lineage>
</organism>
<evidence type="ECO:0000313" key="2">
    <source>
        <dbReference type="Proteomes" id="UP000008854"/>
    </source>
</evidence>
<dbReference type="WBParaSite" id="Smp_176950.1">
    <property type="protein sequence ID" value="Smp_176950.1"/>
    <property type="gene ID" value="Smp_176950"/>
</dbReference>
<evidence type="ECO:0000256" key="1">
    <source>
        <dbReference type="SAM" id="Phobius"/>
    </source>
</evidence>
<evidence type="ECO:0000313" key="3">
    <source>
        <dbReference type="WBParaSite" id="Smp_176950.1"/>
    </source>
</evidence>
<feature type="transmembrane region" description="Helical" evidence="1">
    <location>
        <begin position="540"/>
        <end position="564"/>
    </location>
</feature>
<keyword evidence="1" id="KW-0472">Membrane</keyword>